<reference evidence="2" key="1">
    <citation type="submission" date="2024-06" db="EMBL/GenBank/DDBJ databases">
        <authorList>
            <person name="Chang H.C."/>
            <person name="Mun S.Y."/>
        </authorList>
    </citation>
    <scope>NUCLEOTIDE SEQUENCE [LARGE SCALE GENOMIC DNA]</scope>
    <source>
        <strain evidence="2">KT1</strain>
    </source>
</reference>
<keyword evidence="2" id="KW-1185">Reference proteome</keyword>
<evidence type="ECO:0000313" key="2">
    <source>
        <dbReference type="Proteomes" id="UP001302696"/>
    </source>
</evidence>
<gene>
    <name evidence="1" type="ORF">N6G96_06150</name>
</gene>
<dbReference type="Proteomes" id="UP001302696">
    <property type="component" value="Chromosome"/>
</dbReference>
<sequence length="59" mass="6850">MKLTIEGTPEDIKKVLNTISGSEEHKELTAKEIYEASISQRLSKMNDQQIKEWFQQNVL</sequence>
<accession>A0ABZ0Q1R9</accession>
<name>A0ABZ0Q1R9_9LACO</name>
<dbReference type="RefSeq" id="WP_323708975.1">
    <property type="nucleotide sequence ID" value="NZ_CP104778.1"/>
</dbReference>
<protein>
    <submittedName>
        <fullName evidence="1">Uncharacterized protein</fullName>
    </submittedName>
</protein>
<proteinExistence type="predicted"/>
<evidence type="ECO:0000313" key="1">
    <source>
        <dbReference type="EMBL" id="WPC20888.1"/>
    </source>
</evidence>
<dbReference type="EMBL" id="CP104778">
    <property type="protein sequence ID" value="WPC20888.1"/>
    <property type="molecule type" value="Genomic_DNA"/>
</dbReference>
<organism evidence="1 2">
    <name type="scientific">Pediococcus inopinatus</name>
    <dbReference type="NCBI Taxonomy" id="114090"/>
    <lineage>
        <taxon>Bacteria</taxon>
        <taxon>Bacillati</taxon>
        <taxon>Bacillota</taxon>
        <taxon>Bacilli</taxon>
        <taxon>Lactobacillales</taxon>
        <taxon>Lactobacillaceae</taxon>
        <taxon>Pediococcus</taxon>
    </lineage>
</organism>